<keyword evidence="2" id="KW-1185">Reference proteome</keyword>
<dbReference type="EMBL" id="FOFZ01000018">
    <property type="protein sequence ID" value="SER65551.1"/>
    <property type="molecule type" value="Genomic_DNA"/>
</dbReference>
<sequence length="37" mass="4415">MSFGWRKSVFELKPTELDIYTTTYLLKIKFSIFKAVI</sequence>
<accession>A0A1H9QY70</accession>
<dbReference type="Proteomes" id="UP000183658">
    <property type="component" value="Unassembled WGS sequence"/>
</dbReference>
<reference evidence="2" key="1">
    <citation type="submission" date="2016-10" db="EMBL/GenBank/DDBJ databases">
        <authorList>
            <person name="Varghese N."/>
            <person name="Submissions S."/>
        </authorList>
    </citation>
    <scope>NUCLEOTIDE SEQUENCE [LARGE SCALE GENOMIC DNA]</scope>
    <source>
        <strain evidence="2">DSM 15719</strain>
    </source>
</reference>
<proteinExistence type="predicted"/>
<evidence type="ECO:0000313" key="2">
    <source>
        <dbReference type="Proteomes" id="UP000183658"/>
    </source>
</evidence>
<dbReference type="AlphaFoldDB" id="A0A1H9QY70"/>
<gene>
    <name evidence="1" type="ORF">SAMN05444355_11842</name>
</gene>
<name>A0A1H9QY70_FLAFI</name>
<evidence type="ECO:0000313" key="1">
    <source>
        <dbReference type="EMBL" id="SER65551.1"/>
    </source>
</evidence>
<protein>
    <submittedName>
        <fullName evidence="1">Uncharacterized protein</fullName>
    </submittedName>
</protein>
<organism evidence="1 2">
    <name type="scientific">Flavobacterium frigoris</name>
    <dbReference type="NCBI Taxonomy" id="229204"/>
    <lineage>
        <taxon>Bacteria</taxon>
        <taxon>Pseudomonadati</taxon>
        <taxon>Bacteroidota</taxon>
        <taxon>Flavobacteriia</taxon>
        <taxon>Flavobacteriales</taxon>
        <taxon>Flavobacteriaceae</taxon>
        <taxon>Flavobacterium</taxon>
    </lineage>
</organism>